<comment type="caution">
    <text evidence="1">The sequence shown here is derived from an EMBL/GenBank/DDBJ whole genome shotgun (WGS) entry which is preliminary data.</text>
</comment>
<dbReference type="Gene3D" id="3.40.190.10">
    <property type="entry name" value="Periplasmic binding protein-like II"/>
    <property type="match status" value="1"/>
</dbReference>
<sequence>LPEVQTVGCFHYAAPGCEGRRYRSLLVAREADSHRMLGDFFGRRAACNAEHSQSGYNVLRKMVAPLSREGRFFSEVVFSGSHRQSLRELQQENADIAAIDCVTYALLQRHQPQALAGLVAIGWSPAAPGLPLITAGATPAATLNSLREALQQLVSDARYRPLCDALLICGYSDMPREAYAPLLAWRDEAAALGVSQL</sequence>
<dbReference type="EMBL" id="PICB01000689">
    <property type="protein sequence ID" value="PLP44947.1"/>
    <property type="molecule type" value="Genomic_DNA"/>
</dbReference>
<accession>A0A2N5AG29</accession>
<proteinExistence type="predicted"/>
<dbReference type="Pfam" id="PF12974">
    <property type="entry name" value="Phosphonate-bd"/>
    <property type="match status" value="1"/>
</dbReference>
<reference evidence="1 2" key="2">
    <citation type="submission" date="2018-01" db="EMBL/GenBank/DDBJ databases">
        <title>Genomic study of Klebsiella pneumoniae.</title>
        <authorList>
            <person name="Yang Y."/>
            <person name="Bicalho R."/>
        </authorList>
    </citation>
    <scope>NUCLEOTIDE SEQUENCE [LARGE SCALE GENOMIC DNA]</scope>
    <source>
        <strain evidence="1 2">A5</strain>
    </source>
</reference>
<name>A0A2N5AG29_KLEVA</name>
<feature type="non-terminal residue" evidence="1">
    <location>
        <position position="1"/>
    </location>
</feature>
<protein>
    <submittedName>
        <fullName evidence="1">Phosphate ABC transporter substrate-binding protein</fullName>
    </submittedName>
</protein>
<dbReference type="PANTHER" id="PTHR35841:SF1">
    <property type="entry name" value="PHOSPHONATES-BINDING PERIPLASMIC PROTEIN"/>
    <property type="match status" value="1"/>
</dbReference>
<evidence type="ECO:0000313" key="1">
    <source>
        <dbReference type="EMBL" id="PLP44947.1"/>
    </source>
</evidence>
<gene>
    <name evidence="1" type="ORF">CWM98_14295</name>
</gene>
<dbReference type="SUPFAM" id="SSF53850">
    <property type="entry name" value="Periplasmic binding protein-like II"/>
    <property type="match status" value="1"/>
</dbReference>
<dbReference type="Proteomes" id="UP000234473">
    <property type="component" value="Unassembled WGS sequence"/>
</dbReference>
<dbReference type="PANTHER" id="PTHR35841">
    <property type="entry name" value="PHOSPHONATES-BINDING PERIPLASMIC PROTEIN"/>
    <property type="match status" value="1"/>
</dbReference>
<dbReference type="AlphaFoldDB" id="A0A2N5AG29"/>
<organism evidence="1 2">
    <name type="scientific">Klebsiella variicola</name>
    <dbReference type="NCBI Taxonomy" id="244366"/>
    <lineage>
        <taxon>Bacteria</taxon>
        <taxon>Pseudomonadati</taxon>
        <taxon>Pseudomonadota</taxon>
        <taxon>Gammaproteobacteria</taxon>
        <taxon>Enterobacterales</taxon>
        <taxon>Enterobacteriaceae</taxon>
        <taxon>Klebsiella/Raoultella group</taxon>
        <taxon>Klebsiella</taxon>
        <taxon>Klebsiella pneumoniae complex</taxon>
    </lineage>
</organism>
<reference evidence="1 2" key="1">
    <citation type="submission" date="2017-11" db="EMBL/GenBank/DDBJ databases">
        <authorList>
            <person name="Han C.G."/>
        </authorList>
    </citation>
    <scope>NUCLEOTIDE SEQUENCE [LARGE SCALE GENOMIC DNA]</scope>
    <source>
        <strain evidence="1 2">A5</strain>
    </source>
</reference>
<evidence type="ECO:0000313" key="2">
    <source>
        <dbReference type="Proteomes" id="UP000234473"/>
    </source>
</evidence>